<keyword evidence="2" id="KW-1185">Reference proteome</keyword>
<proteinExistence type="predicted"/>
<sequence>MERGSDNVTLAVNHVDRTIDPYLASVIRNGIIIYTGLHPTLSSARRACEAKANK</sequence>
<evidence type="ECO:0000313" key="1">
    <source>
        <dbReference type="EMBL" id="SER27848.1"/>
    </source>
</evidence>
<dbReference type="AlphaFoldDB" id="A0A1H9MW02"/>
<reference evidence="1 2" key="1">
    <citation type="submission" date="2016-10" db="EMBL/GenBank/DDBJ databases">
        <authorList>
            <person name="de Groot N.N."/>
        </authorList>
    </citation>
    <scope>NUCLEOTIDE SEQUENCE [LARGE SCALE GENOMIC DNA]</scope>
    <source>
        <strain evidence="1 2">A52C2</strain>
    </source>
</reference>
<organism evidence="1 2">
    <name type="scientific">Faunimonas pinastri</name>
    <dbReference type="NCBI Taxonomy" id="1855383"/>
    <lineage>
        <taxon>Bacteria</taxon>
        <taxon>Pseudomonadati</taxon>
        <taxon>Pseudomonadota</taxon>
        <taxon>Alphaproteobacteria</taxon>
        <taxon>Hyphomicrobiales</taxon>
        <taxon>Afifellaceae</taxon>
        <taxon>Faunimonas</taxon>
    </lineage>
</organism>
<protein>
    <submittedName>
        <fullName evidence="1">Uncharacterized protein</fullName>
    </submittedName>
</protein>
<evidence type="ECO:0000313" key="2">
    <source>
        <dbReference type="Proteomes" id="UP000199647"/>
    </source>
</evidence>
<name>A0A1H9MW02_9HYPH</name>
<dbReference type="Proteomes" id="UP000199647">
    <property type="component" value="Unassembled WGS sequence"/>
</dbReference>
<dbReference type="EMBL" id="FOFG01000014">
    <property type="protein sequence ID" value="SER27848.1"/>
    <property type="molecule type" value="Genomic_DNA"/>
</dbReference>
<dbReference type="STRING" id="1855383.SAMN05216548_11474"/>
<gene>
    <name evidence="1" type="ORF">SAMN05216548_11474</name>
</gene>
<accession>A0A1H9MW02</accession>